<organism evidence="14 15">
    <name type="scientific">Bifidobacterium catenulatum PV20-2</name>
    <dbReference type="NCBI Taxonomy" id="1447716"/>
    <lineage>
        <taxon>Bacteria</taxon>
        <taxon>Bacillati</taxon>
        <taxon>Actinomycetota</taxon>
        <taxon>Actinomycetes</taxon>
        <taxon>Bifidobacteriales</taxon>
        <taxon>Bifidobacteriaceae</taxon>
        <taxon>Bifidobacterium</taxon>
    </lineage>
</organism>
<reference evidence="14 15" key="1">
    <citation type="journal article" date="2015" name="Genome Announc.">
        <title>Complete and Assembled Genome Sequence of Bifidobacterium kashiwanohense PV20-2, Isolated from the Feces of an Anemic Kenyan Infant.</title>
        <authorList>
            <person name="Vazquez-Gutierrez P."/>
            <person name="Lacroix C."/>
            <person name="Chassard C."/>
            <person name="Klumpp J."/>
            <person name="Jans C."/>
            <person name="Stevens M.J."/>
        </authorList>
    </citation>
    <scope>NUCLEOTIDE SEQUENCE [LARGE SCALE GENOMIC DNA]</scope>
    <source>
        <strain evidence="14 15">PV20-2</strain>
    </source>
</reference>
<dbReference type="InterPro" id="IPR050428">
    <property type="entry name" value="TCS_sensor_his_kinase"/>
</dbReference>
<feature type="region of interest" description="Disordered" evidence="10">
    <location>
        <begin position="65"/>
        <end position="105"/>
    </location>
</feature>
<dbReference type="SUPFAM" id="SSF55874">
    <property type="entry name" value="ATPase domain of HSP90 chaperone/DNA topoisomerase II/histidine kinase"/>
    <property type="match status" value="1"/>
</dbReference>
<evidence type="ECO:0000259" key="12">
    <source>
        <dbReference type="PROSITE" id="PS50109"/>
    </source>
</evidence>
<dbReference type="HOGENOM" id="CLU_000445_89_3_11"/>
<comment type="catalytic activity">
    <reaction evidence="1">
        <text>ATP + protein L-histidine = ADP + protein N-phospho-L-histidine.</text>
        <dbReference type="EC" id="2.7.13.3"/>
    </reaction>
</comment>
<gene>
    <name evidence="14" type="ORF">AH68_09185</name>
</gene>
<dbReference type="PROSITE" id="PS50885">
    <property type="entry name" value="HAMP"/>
    <property type="match status" value="1"/>
</dbReference>
<keyword evidence="5" id="KW-0808">Transferase</keyword>
<dbReference type="PROSITE" id="PS50109">
    <property type="entry name" value="HIS_KIN"/>
    <property type="match status" value="1"/>
</dbReference>
<accession>A0A0A7I4P5</accession>
<evidence type="ECO:0000256" key="2">
    <source>
        <dbReference type="ARBA" id="ARBA00004236"/>
    </source>
</evidence>
<dbReference type="STRING" id="1447716.AH68_09185"/>
<dbReference type="CDD" id="cd00082">
    <property type="entry name" value="HisKA"/>
    <property type="match status" value="1"/>
</dbReference>
<dbReference type="Proteomes" id="UP000030625">
    <property type="component" value="Chromosome"/>
</dbReference>
<evidence type="ECO:0000313" key="15">
    <source>
        <dbReference type="Proteomes" id="UP000030625"/>
    </source>
</evidence>
<evidence type="ECO:0000256" key="4">
    <source>
        <dbReference type="ARBA" id="ARBA00022553"/>
    </source>
</evidence>
<dbReference type="Gene3D" id="6.10.340.10">
    <property type="match status" value="1"/>
</dbReference>
<dbReference type="Gene3D" id="3.30.565.10">
    <property type="entry name" value="Histidine kinase-like ATPase, C-terminal domain"/>
    <property type="match status" value="1"/>
</dbReference>
<keyword evidence="7 14" id="KW-0418">Kinase</keyword>
<keyword evidence="6 11" id="KW-0812">Transmembrane</keyword>
<evidence type="ECO:0000256" key="11">
    <source>
        <dbReference type="SAM" id="Phobius"/>
    </source>
</evidence>
<feature type="compositionally biased region" description="Polar residues" evidence="10">
    <location>
        <begin position="96"/>
        <end position="105"/>
    </location>
</feature>
<feature type="domain" description="Histidine kinase" evidence="12">
    <location>
        <begin position="209"/>
        <end position="410"/>
    </location>
</feature>
<dbReference type="AlphaFoldDB" id="A0A0A7I4P5"/>
<evidence type="ECO:0000256" key="1">
    <source>
        <dbReference type="ARBA" id="ARBA00000085"/>
    </source>
</evidence>
<dbReference type="InterPro" id="IPR003594">
    <property type="entry name" value="HATPase_dom"/>
</dbReference>
<protein>
    <recommendedName>
        <fullName evidence="3">histidine kinase</fullName>
        <ecNumber evidence="3">2.7.13.3</ecNumber>
    </recommendedName>
</protein>
<keyword evidence="11" id="KW-0472">Membrane</keyword>
<feature type="transmembrane region" description="Helical" evidence="11">
    <location>
        <begin position="123"/>
        <end position="144"/>
    </location>
</feature>
<evidence type="ECO:0000256" key="3">
    <source>
        <dbReference type="ARBA" id="ARBA00012438"/>
    </source>
</evidence>
<comment type="subcellular location">
    <subcellularLocation>
        <location evidence="2">Cell membrane</location>
    </subcellularLocation>
</comment>
<evidence type="ECO:0000256" key="9">
    <source>
        <dbReference type="ARBA" id="ARBA00023012"/>
    </source>
</evidence>
<dbReference type="SMART" id="SM00388">
    <property type="entry name" value="HisKA"/>
    <property type="match status" value="1"/>
</dbReference>
<dbReference type="InterPro" id="IPR036890">
    <property type="entry name" value="HATPase_C_sf"/>
</dbReference>
<dbReference type="PANTHER" id="PTHR45436">
    <property type="entry name" value="SENSOR HISTIDINE KINASE YKOH"/>
    <property type="match status" value="1"/>
</dbReference>
<keyword evidence="8 11" id="KW-1133">Transmembrane helix</keyword>
<dbReference type="SUPFAM" id="SSF47384">
    <property type="entry name" value="Homodimeric domain of signal transducing histidine kinase"/>
    <property type="match status" value="1"/>
</dbReference>
<dbReference type="KEGG" id="bka:AH68_09185"/>
<dbReference type="EC" id="2.7.13.3" evidence="3"/>
<dbReference type="InterPro" id="IPR003660">
    <property type="entry name" value="HAMP_dom"/>
</dbReference>
<dbReference type="EMBL" id="CP007456">
    <property type="protein sequence ID" value="AIZ15178.1"/>
    <property type="molecule type" value="Genomic_DNA"/>
</dbReference>
<evidence type="ECO:0000256" key="5">
    <source>
        <dbReference type="ARBA" id="ARBA00022679"/>
    </source>
</evidence>
<feature type="domain" description="HAMP" evidence="13">
    <location>
        <begin position="148"/>
        <end position="201"/>
    </location>
</feature>
<sequence>MTAAPSSAGRAERPARRHACKPASFRTRLAVGVGLLLLGMLLAVILIQNISLDWAFQHQVDTISTGGGTAAPTTTPTESDGVSGTAESCDADPCTATGTIPTDGTRSGTEGVVLTVRDNVVQWMRYGSLAVFAMAALLTMLLVWRLSGRLTARLDSISCQAASLDPEHPSTRIHLDNPDAETASLAASLNAMLERIEQTNDLQRSFIRNAGHELRTPITVIGTSLEALMAQDRFPDDVKPAIHHAIAANRRSGELITSLLELSRIQTAPDTRHEPTSPAGAIRAALRNHAGQARLRHLIIDARGLDSHDGTTIDTDPRYLALAVDNLIRNAIVHNTDHGTITCAIHTGHGQTAITIDNTTKPFMDPTDATDLLQPFHRGDATRMADQPGHGLGLSIAKACTDIIGATLTIGRPTPDIFHAAITFGEYSAG</sequence>
<dbReference type="SMART" id="SM00387">
    <property type="entry name" value="HATPase_c"/>
    <property type="match status" value="1"/>
</dbReference>
<proteinExistence type="predicted"/>
<keyword evidence="9" id="KW-0902">Two-component regulatory system</keyword>
<dbReference type="SMART" id="SM00304">
    <property type="entry name" value="HAMP"/>
    <property type="match status" value="1"/>
</dbReference>
<feature type="transmembrane region" description="Helical" evidence="11">
    <location>
        <begin position="29"/>
        <end position="47"/>
    </location>
</feature>
<name>A0A0A7I4P5_9BIFI</name>
<dbReference type="Gene3D" id="1.10.287.130">
    <property type="match status" value="1"/>
</dbReference>
<dbReference type="OrthoDB" id="9786919at2"/>
<dbReference type="Pfam" id="PF00512">
    <property type="entry name" value="HisKA"/>
    <property type="match status" value="1"/>
</dbReference>
<dbReference type="PANTHER" id="PTHR45436:SF16">
    <property type="entry name" value="HISTIDINE KINASE"/>
    <property type="match status" value="1"/>
</dbReference>
<evidence type="ECO:0000256" key="8">
    <source>
        <dbReference type="ARBA" id="ARBA00022989"/>
    </source>
</evidence>
<dbReference type="InterPro" id="IPR005467">
    <property type="entry name" value="His_kinase_dom"/>
</dbReference>
<dbReference type="GO" id="GO:0005886">
    <property type="term" value="C:plasma membrane"/>
    <property type="evidence" value="ECO:0007669"/>
    <property type="project" value="UniProtKB-SubCell"/>
</dbReference>
<evidence type="ECO:0000256" key="10">
    <source>
        <dbReference type="SAM" id="MobiDB-lite"/>
    </source>
</evidence>
<dbReference type="CDD" id="cd00075">
    <property type="entry name" value="HATPase"/>
    <property type="match status" value="1"/>
</dbReference>
<dbReference type="Pfam" id="PF02518">
    <property type="entry name" value="HATPase_c"/>
    <property type="match status" value="1"/>
</dbReference>
<evidence type="ECO:0000256" key="6">
    <source>
        <dbReference type="ARBA" id="ARBA00022692"/>
    </source>
</evidence>
<keyword evidence="4" id="KW-0597">Phosphoprotein</keyword>
<evidence type="ECO:0000256" key="7">
    <source>
        <dbReference type="ARBA" id="ARBA00022777"/>
    </source>
</evidence>
<dbReference type="InterPro" id="IPR003661">
    <property type="entry name" value="HisK_dim/P_dom"/>
</dbReference>
<dbReference type="InterPro" id="IPR036097">
    <property type="entry name" value="HisK_dim/P_sf"/>
</dbReference>
<evidence type="ECO:0000259" key="13">
    <source>
        <dbReference type="PROSITE" id="PS50885"/>
    </source>
</evidence>
<dbReference type="RefSeq" id="WP_039199323.1">
    <property type="nucleotide sequence ID" value="NZ_CP007456.1"/>
</dbReference>
<dbReference type="GO" id="GO:0000155">
    <property type="term" value="F:phosphorelay sensor kinase activity"/>
    <property type="evidence" value="ECO:0007669"/>
    <property type="project" value="InterPro"/>
</dbReference>
<evidence type="ECO:0000313" key="14">
    <source>
        <dbReference type="EMBL" id="AIZ15178.1"/>
    </source>
</evidence>